<dbReference type="EMBL" id="JACHFD010000042">
    <property type="protein sequence ID" value="MBB5353904.1"/>
    <property type="molecule type" value="Genomic_DNA"/>
</dbReference>
<dbReference type="AlphaFoldDB" id="A0A840VEH7"/>
<evidence type="ECO:0000256" key="1">
    <source>
        <dbReference type="SAM" id="MobiDB-lite"/>
    </source>
</evidence>
<keyword evidence="4" id="KW-1185">Reference proteome</keyword>
<keyword evidence="2" id="KW-1133">Transmembrane helix</keyword>
<proteinExistence type="predicted"/>
<feature type="region of interest" description="Disordered" evidence="1">
    <location>
        <begin position="114"/>
        <end position="134"/>
    </location>
</feature>
<comment type="caution">
    <text evidence="3">The sequence shown here is derived from an EMBL/GenBank/DDBJ whole genome shotgun (WGS) entry which is preliminary data.</text>
</comment>
<dbReference type="Proteomes" id="UP000557717">
    <property type="component" value="Unassembled WGS sequence"/>
</dbReference>
<keyword evidence="2" id="KW-0472">Membrane</keyword>
<sequence>MNPPRPTWSRYAWFAAGFCTYTFAVGIWALGRGLGFWAIMPGCMISGLAGGVVLSVATYLIQTGYMQRGRSFYRLSERPVTFVMDTIMVVVGLLLCGLWLVGYTLQETRSQQSKSEQVAAPNRLTRSESDFHRD</sequence>
<feature type="transmembrane region" description="Helical" evidence="2">
    <location>
        <begin position="82"/>
        <end position="105"/>
    </location>
</feature>
<evidence type="ECO:0000313" key="4">
    <source>
        <dbReference type="Proteomes" id="UP000557717"/>
    </source>
</evidence>
<dbReference type="RefSeq" id="WP_184022397.1">
    <property type="nucleotide sequence ID" value="NZ_JACHFD010000042.1"/>
</dbReference>
<protein>
    <submittedName>
        <fullName evidence="3">Uncharacterized protein</fullName>
    </submittedName>
</protein>
<feature type="compositionally biased region" description="Basic and acidic residues" evidence="1">
    <location>
        <begin position="125"/>
        <end position="134"/>
    </location>
</feature>
<evidence type="ECO:0000313" key="3">
    <source>
        <dbReference type="EMBL" id="MBB5353904.1"/>
    </source>
</evidence>
<feature type="transmembrane region" description="Helical" evidence="2">
    <location>
        <begin position="12"/>
        <end position="30"/>
    </location>
</feature>
<feature type="transmembrane region" description="Helical" evidence="2">
    <location>
        <begin position="36"/>
        <end position="61"/>
    </location>
</feature>
<gene>
    <name evidence="3" type="ORF">HNR46_004169</name>
</gene>
<keyword evidence="2" id="KW-0812">Transmembrane</keyword>
<organism evidence="3 4">
    <name type="scientific">Haloferula luteola</name>
    <dbReference type="NCBI Taxonomy" id="595692"/>
    <lineage>
        <taxon>Bacteria</taxon>
        <taxon>Pseudomonadati</taxon>
        <taxon>Verrucomicrobiota</taxon>
        <taxon>Verrucomicrobiia</taxon>
        <taxon>Verrucomicrobiales</taxon>
        <taxon>Verrucomicrobiaceae</taxon>
        <taxon>Haloferula</taxon>
    </lineage>
</organism>
<accession>A0A840VEH7</accession>
<evidence type="ECO:0000256" key="2">
    <source>
        <dbReference type="SAM" id="Phobius"/>
    </source>
</evidence>
<name>A0A840VEH7_9BACT</name>
<reference evidence="3 4" key="1">
    <citation type="submission" date="2020-08" db="EMBL/GenBank/DDBJ databases">
        <title>Genomic Encyclopedia of Type Strains, Phase IV (KMG-IV): sequencing the most valuable type-strain genomes for metagenomic binning, comparative biology and taxonomic classification.</title>
        <authorList>
            <person name="Goeker M."/>
        </authorList>
    </citation>
    <scope>NUCLEOTIDE SEQUENCE [LARGE SCALE GENOMIC DNA]</scope>
    <source>
        <strain evidence="3 4">YC6886</strain>
    </source>
</reference>